<proteinExistence type="predicted"/>
<dbReference type="WBParaSite" id="nRc.2.0.1.t46920-RA">
    <property type="protein sequence ID" value="nRc.2.0.1.t46920-RA"/>
    <property type="gene ID" value="nRc.2.0.1.g46920"/>
</dbReference>
<evidence type="ECO:0000313" key="2">
    <source>
        <dbReference type="WBParaSite" id="nRc.2.0.1.t46920-RA"/>
    </source>
</evidence>
<sequence length="78" mass="8826">MRIYLDIFNAVCNESLMTSLFNYFKIIEIGFLISSKAAFAEPLTAASIISKWMEYSYPTNVTISMYIEGLSSFQASTM</sequence>
<accession>A0A915L735</accession>
<organism evidence="1 2">
    <name type="scientific">Romanomermis culicivorax</name>
    <name type="common">Nematode worm</name>
    <dbReference type="NCBI Taxonomy" id="13658"/>
    <lineage>
        <taxon>Eukaryota</taxon>
        <taxon>Metazoa</taxon>
        <taxon>Ecdysozoa</taxon>
        <taxon>Nematoda</taxon>
        <taxon>Enoplea</taxon>
        <taxon>Dorylaimia</taxon>
        <taxon>Mermithida</taxon>
        <taxon>Mermithoidea</taxon>
        <taxon>Mermithidae</taxon>
        <taxon>Romanomermis</taxon>
    </lineage>
</organism>
<keyword evidence="1" id="KW-1185">Reference proteome</keyword>
<dbReference type="AlphaFoldDB" id="A0A915L735"/>
<protein>
    <submittedName>
        <fullName evidence="2">Uncharacterized protein</fullName>
    </submittedName>
</protein>
<evidence type="ECO:0000313" key="1">
    <source>
        <dbReference type="Proteomes" id="UP000887565"/>
    </source>
</evidence>
<reference evidence="2" key="1">
    <citation type="submission" date="2022-11" db="UniProtKB">
        <authorList>
            <consortium name="WormBaseParasite"/>
        </authorList>
    </citation>
    <scope>IDENTIFICATION</scope>
</reference>
<name>A0A915L735_ROMCU</name>
<dbReference type="Proteomes" id="UP000887565">
    <property type="component" value="Unplaced"/>
</dbReference>